<feature type="domain" description="3-hydroxyacyl-CoA dehydrogenase NAD binding" evidence="12">
    <location>
        <begin position="332"/>
        <end position="510"/>
    </location>
</feature>
<dbReference type="EMBL" id="CP059735">
    <property type="protein sequence ID" value="WDE00768.1"/>
    <property type="molecule type" value="Genomic_DNA"/>
</dbReference>
<dbReference type="InterPro" id="IPR006108">
    <property type="entry name" value="3HC_DH_C"/>
</dbReference>
<protein>
    <submittedName>
        <fullName evidence="13">Enoyl-CoA hydratase/isomerase family protein</fullName>
    </submittedName>
</protein>
<dbReference type="InterPro" id="IPR036291">
    <property type="entry name" value="NAD(P)-bd_dom_sf"/>
</dbReference>
<dbReference type="Pfam" id="PF02737">
    <property type="entry name" value="3HCDH_N"/>
    <property type="match status" value="1"/>
</dbReference>
<gene>
    <name evidence="13" type="ORF">SG35_009110</name>
</gene>
<evidence type="ECO:0000256" key="5">
    <source>
        <dbReference type="ARBA" id="ARBA00023002"/>
    </source>
</evidence>
<evidence type="ECO:0000256" key="2">
    <source>
        <dbReference type="ARBA" id="ARBA00007005"/>
    </source>
</evidence>
<keyword evidence="9" id="KW-0511">Multifunctional enzyme</keyword>
<keyword evidence="14" id="KW-1185">Reference proteome</keyword>
<evidence type="ECO:0000256" key="4">
    <source>
        <dbReference type="ARBA" id="ARBA00022963"/>
    </source>
</evidence>
<dbReference type="Gene3D" id="3.40.50.720">
    <property type="entry name" value="NAD(P)-binding Rossmann-like Domain"/>
    <property type="match status" value="1"/>
</dbReference>
<keyword evidence="3" id="KW-0276">Fatty acid metabolism</keyword>
<comment type="pathway">
    <text evidence="1">Lipid metabolism; fatty acid beta-oxidation.</text>
</comment>
<dbReference type="FunFam" id="3.40.50.720:FF:000009">
    <property type="entry name" value="Fatty oxidation complex, alpha subunit"/>
    <property type="match status" value="1"/>
</dbReference>
<dbReference type="SUPFAM" id="SSF51735">
    <property type="entry name" value="NAD(P)-binding Rossmann-fold domains"/>
    <property type="match status" value="1"/>
</dbReference>
<dbReference type="SUPFAM" id="SSF48179">
    <property type="entry name" value="6-phosphogluconate dehydrogenase C-terminal domain-like"/>
    <property type="match status" value="2"/>
</dbReference>
<proteinExistence type="inferred from homology"/>
<evidence type="ECO:0000313" key="13">
    <source>
        <dbReference type="EMBL" id="WDE00768.1"/>
    </source>
</evidence>
<comment type="similarity">
    <text evidence="2">In the central section; belongs to the 3-hydroxyacyl-CoA dehydrogenase family.</text>
</comment>
<dbReference type="Pfam" id="PF00725">
    <property type="entry name" value="3HCDH"/>
    <property type="match status" value="1"/>
</dbReference>
<evidence type="ECO:0000256" key="6">
    <source>
        <dbReference type="ARBA" id="ARBA00023027"/>
    </source>
</evidence>
<dbReference type="KEGG" id="tact:SG35_009110"/>
<dbReference type="Gene3D" id="1.10.1040.50">
    <property type="match status" value="1"/>
</dbReference>
<evidence type="ECO:0000256" key="1">
    <source>
        <dbReference type="ARBA" id="ARBA00005005"/>
    </source>
</evidence>
<dbReference type="GO" id="GO:0070403">
    <property type="term" value="F:NAD+ binding"/>
    <property type="evidence" value="ECO:0007669"/>
    <property type="project" value="InterPro"/>
</dbReference>
<name>A0AAE9YTZ0_9GAMM</name>
<comment type="catalytic activity">
    <reaction evidence="10">
        <text>a (3S)-3-hydroxyacyl-CoA + NAD(+) = a 3-oxoacyl-CoA + NADH + H(+)</text>
        <dbReference type="Rhea" id="RHEA:22432"/>
        <dbReference type="ChEBI" id="CHEBI:15378"/>
        <dbReference type="ChEBI" id="CHEBI:57318"/>
        <dbReference type="ChEBI" id="CHEBI:57540"/>
        <dbReference type="ChEBI" id="CHEBI:57945"/>
        <dbReference type="ChEBI" id="CHEBI:90726"/>
        <dbReference type="EC" id="1.1.1.35"/>
    </reaction>
</comment>
<dbReference type="InterPro" id="IPR008927">
    <property type="entry name" value="6-PGluconate_DH-like_C_sf"/>
</dbReference>
<dbReference type="GO" id="GO:0004300">
    <property type="term" value="F:enoyl-CoA hydratase activity"/>
    <property type="evidence" value="ECO:0007669"/>
    <property type="project" value="TreeGrafter"/>
</dbReference>
<accession>A0AAE9YTZ0</accession>
<organism evidence="13 14">
    <name type="scientific">Thalassomonas actiniarum</name>
    <dbReference type="NCBI Taxonomy" id="485447"/>
    <lineage>
        <taxon>Bacteria</taxon>
        <taxon>Pseudomonadati</taxon>
        <taxon>Pseudomonadota</taxon>
        <taxon>Gammaproteobacteria</taxon>
        <taxon>Alteromonadales</taxon>
        <taxon>Colwelliaceae</taxon>
        <taxon>Thalassomonas</taxon>
    </lineage>
</organism>
<dbReference type="RefSeq" id="WP_044832396.1">
    <property type="nucleotide sequence ID" value="NZ_CP059735.1"/>
</dbReference>
<dbReference type="Gene3D" id="3.90.226.10">
    <property type="entry name" value="2-enoyl-CoA Hydratase, Chain A, domain 1"/>
    <property type="match status" value="1"/>
</dbReference>
<sequence length="733" mass="78819">MTNIKYQKDSDNIIHLILDRENASANLMDMAFTEDLAAISERLLTEIESSPAVSGVIIRSAKSSFFAGGDLKMLSDAGPGQATDIFAMVESLKASMRKIESCGKPVVGCIGGAAMGGGWELALACHRRLAVNLDNIKLGLPEVTLGLLPGAGGVTRMVRLLGLEKAMPYLLQGKLFNPGKGRELGLIDDLVSSEGDVEANLIERASQWIKARPDLSGPESGINCQPWDIKGYKIPGGTPKDKKLAATLPVTPAIVRRSTQGTLPAPERVLATMVEGAQVDFDSACRIESRYFTELTTGQISKNLINTFWFQLNEIKGGTNRPKDIGKKKPGKVGVLGAGMMGAGIAYSCAIKGIGVVLKDVSLAQAEQGKDYSRKLLDKQIARGRMTPVEAQAILALIQPSQDAGDLSGCEFVIEAVYEDRELKARVTDECEQVLAEDAVFASNTSTLPITGLAQASRRPENFIGMHFFSPVDKMALVEIICGEQTSDKALALCYDLSIALGKTPIVVNDSRGFYTSRVFATYVKEGIALLEDAAGASIENAAYLSGFPVGPLAVTDEVTLTLIDKIAVQTEKDLSMAGKQAQIHPADAILKTMLTLGRSGKASGAGFYDYALPEEKVENKKGKKRLSPELAQFNPDNNSIPLEDIKDRLLFIMALETARCVEEGVLRSSGDGNIGAVFGIGYPKWTGGTLQFINQYGLEAFISRADELCRLYGKRFQVPASLRDMLATGQQF</sequence>
<dbReference type="InterPro" id="IPR029045">
    <property type="entry name" value="ClpP/crotonase-like_dom_sf"/>
</dbReference>
<dbReference type="SUPFAM" id="SSF52096">
    <property type="entry name" value="ClpP/crotonase"/>
    <property type="match status" value="1"/>
</dbReference>
<dbReference type="InterPro" id="IPR006176">
    <property type="entry name" value="3-OHacyl-CoA_DH_NAD-bd"/>
</dbReference>
<dbReference type="Proteomes" id="UP000032568">
    <property type="component" value="Chromosome"/>
</dbReference>
<evidence type="ECO:0000259" key="12">
    <source>
        <dbReference type="Pfam" id="PF02737"/>
    </source>
</evidence>
<evidence type="ECO:0000256" key="9">
    <source>
        <dbReference type="ARBA" id="ARBA00023268"/>
    </source>
</evidence>
<feature type="domain" description="3-hydroxyacyl-CoA dehydrogenase C-terminal" evidence="11">
    <location>
        <begin position="513"/>
        <end position="611"/>
    </location>
</feature>
<reference evidence="13 14" key="2">
    <citation type="journal article" date="2022" name="Mar. Drugs">
        <title>Bioassay-Guided Fractionation Leads to the Detection of Cholic Acid Generated by the Rare Thalassomonas sp.</title>
        <authorList>
            <person name="Pheiffer F."/>
            <person name="Schneider Y.K."/>
            <person name="Hansen E.H."/>
            <person name="Andersen J.H."/>
            <person name="Isaksson J."/>
            <person name="Busche T."/>
            <person name="R C."/>
            <person name="Kalinowski J."/>
            <person name="Zyl L.V."/>
            <person name="Trindade M."/>
        </authorList>
    </citation>
    <scope>NUCLEOTIDE SEQUENCE [LARGE SCALE GENOMIC DNA]</scope>
    <source>
        <strain evidence="13 14">A5K-106</strain>
    </source>
</reference>
<dbReference type="CDD" id="cd06558">
    <property type="entry name" value="crotonase-like"/>
    <property type="match status" value="1"/>
</dbReference>
<dbReference type="Pfam" id="PF00378">
    <property type="entry name" value="ECH_1"/>
    <property type="match status" value="1"/>
</dbReference>
<evidence type="ECO:0000256" key="3">
    <source>
        <dbReference type="ARBA" id="ARBA00022832"/>
    </source>
</evidence>
<evidence type="ECO:0000256" key="10">
    <source>
        <dbReference type="ARBA" id="ARBA00049556"/>
    </source>
</evidence>
<dbReference type="GO" id="GO:0006635">
    <property type="term" value="P:fatty acid beta-oxidation"/>
    <property type="evidence" value="ECO:0007669"/>
    <property type="project" value="TreeGrafter"/>
</dbReference>
<evidence type="ECO:0000256" key="8">
    <source>
        <dbReference type="ARBA" id="ARBA00023239"/>
    </source>
</evidence>
<keyword evidence="7" id="KW-0443">Lipid metabolism</keyword>
<evidence type="ECO:0000313" key="14">
    <source>
        <dbReference type="Proteomes" id="UP000032568"/>
    </source>
</evidence>
<keyword evidence="5" id="KW-0560">Oxidoreductase</keyword>
<dbReference type="InterPro" id="IPR001753">
    <property type="entry name" value="Enoyl-CoA_hydra/iso"/>
</dbReference>
<keyword evidence="6" id="KW-0520">NAD</keyword>
<keyword evidence="4" id="KW-0442">Lipid degradation</keyword>
<dbReference type="PANTHER" id="PTHR43612">
    <property type="entry name" value="TRIFUNCTIONAL ENZYME SUBUNIT ALPHA"/>
    <property type="match status" value="1"/>
</dbReference>
<dbReference type="GO" id="GO:0016509">
    <property type="term" value="F:long-chain (3S)-3-hydroxyacyl-CoA dehydrogenase (NAD+) activity"/>
    <property type="evidence" value="ECO:0007669"/>
    <property type="project" value="TreeGrafter"/>
</dbReference>
<dbReference type="PANTHER" id="PTHR43612:SF3">
    <property type="entry name" value="TRIFUNCTIONAL ENZYME SUBUNIT ALPHA, MITOCHONDRIAL"/>
    <property type="match status" value="1"/>
</dbReference>
<dbReference type="AlphaFoldDB" id="A0AAE9YTZ0"/>
<keyword evidence="8" id="KW-0456">Lyase</keyword>
<evidence type="ECO:0000259" key="11">
    <source>
        <dbReference type="Pfam" id="PF00725"/>
    </source>
</evidence>
<evidence type="ECO:0000256" key="7">
    <source>
        <dbReference type="ARBA" id="ARBA00023098"/>
    </source>
</evidence>
<dbReference type="InterPro" id="IPR050136">
    <property type="entry name" value="FA_oxidation_alpha_subunit"/>
</dbReference>
<reference evidence="13 14" key="1">
    <citation type="journal article" date="2015" name="Genome Announc.">
        <title>Draft Genome Sequences of Marine Isolates of Thalassomonas viridans and Thalassomonas actiniarum.</title>
        <authorList>
            <person name="Olonade I."/>
            <person name="van Zyl L.J."/>
            <person name="Trindade M."/>
        </authorList>
    </citation>
    <scope>NUCLEOTIDE SEQUENCE [LARGE SCALE GENOMIC DNA]</scope>
    <source>
        <strain evidence="13 14">A5K-106</strain>
    </source>
</reference>